<feature type="binding site" evidence="8">
    <location>
        <position position="241"/>
    </location>
    <ligand>
        <name>NADP(+)</name>
        <dbReference type="ChEBI" id="CHEBI:58349"/>
    </ligand>
</feature>
<feature type="domain" description="Shikimate dehydrogenase substrate binding N-terminal" evidence="10">
    <location>
        <begin position="7"/>
        <end position="89"/>
    </location>
</feature>
<dbReference type="GO" id="GO:0050661">
    <property type="term" value="F:NADP binding"/>
    <property type="evidence" value="ECO:0007669"/>
    <property type="project" value="InterPro"/>
</dbReference>
<dbReference type="NCBIfam" id="NF001319">
    <property type="entry name" value="PRK00258.3-3"/>
    <property type="match status" value="1"/>
</dbReference>
<dbReference type="HAMAP" id="MF_00222">
    <property type="entry name" value="Shikimate_DH_AroE"/>
    <property type="match status" value="1"/>
</dbReference>
<comment type="catalytic activity">
    <reaction evidence="7 8">
        <text>shikimate + NADP(+) = 3-dehydroshikimate + NADPH + H(+)</text>
        <dbReference type="Rhea" id="RHEA:17737"/>
        <dbReference type="ChEBI" id="CHEBI:15378"/>
        <dbReference type="ChEBI" id="CHEBI:16630"/>
        <dbReference type="ChEBI" id="CHEBI:36208"/>
        <dbReference type="ChEBI" id="CHEBI:57783"/>
        <dbReference type="ChEBI" id="CHEBI:58349"/>
        <dbReference type="EC" id="1.1.1.25"/>
    </reaction>
</comment>
<dbReference type="InterPro" id="IPR006151">
    <property type="entry name" value="Shikm_DH/Glu-tRNA_Rdtase"/>
</dbReference>
<dbReference type="UniPathway" id="UPA00053">
    <property type="reaction ID" value="UER00087"/>
</dbReference>
<dbReference type="GO" id="GO:0019632">
    <property type="term" value="P:shikimate metabolic process"/>
    <property type="evidence" value="ECO:0007669"/>
    <property type="project" value="InterPro"/>
</dbReference>
<dbReference type="InterPro" id="IPR022893">
    <property type="entry name" value="Shikimate_DH_fam"/>
</dbReference>
<evidence type="ECO:0000256" key="3">
    <source>
        <dbReference type="ARBA" id="ARBA00022605"/>
    </source>
</evidence>
<organism evidence="12 13">
    <name type="scientific">Mesobacillus selenatarsenatis (strain DSM 18680 / JCM 14380 / FERM P-15431 / SF-1)</name>
    <dbReference type="NCBI Taxonomy" id="1321606"/>
    <lineage>
        <taxon>Bacteria</taxon>
        <taxon>Bacillati</taxon>
        <taxon>Bacillota</taxon>
        <taxon>Bacilli</taxon>
        <taxon>Bacillales</taxon>
        <taxon>Bacillaceae</taxon>
        <taxon>Mesobacillus</taxon>
    </lineage>
</organism>
<comment type="caution">
    <text evidence="12">The sequence shown here is derived from an EMBL/GenBank/DDBJ whole genome shotgun (WGS) entry which is preliminary data.</text>
</comment>
<dbReference type="Gene3D" id="3.40.50.10860">
    <property type="entry name" value="Leucine Dehydrogenase, chain A, domain 1"/>
    <property type="match status" value="1"/>
</dbReference>
<dbReference type="GO" id="GO:0009073">
    <property type="term" value="P:aromatic amino acid family biosynthetic process"/>
    <property type="evidence" value="ECO:0007669"/>
    <property type="project" value="UniProtKB-KW"/>
</dbReference>
<evidence type="ECO:0000256" key="1">
    <source>
        <dbReference type="ARBA" id="ARBA00004871"/>
    </source>
</evidence>
<dbReference type="PANTHER" id="PTHR21089:SF1">
    <property type="entry name" value="BIFUNCTIONAL 3-DEHYDROQUINATE DEHYDRATASE_SHIKIMATE DEHYDROGENASE, CHLOROPLASTIC"/>
    <property type="match status" value="1"/>
</dbReference>
<keyword evidence="5 8" id="KW-0560">Oxidoreductase</keyword>
<evidence type="ECO:0000313" key="13">
    <source>
        <dbReference type="Proteomes" id="UP000031014"/>
    </source>
</evidence>
<feature type="binding site" evidence="8">
    <location>
        <position position="102"/>
    </location>
    <ligand>
        <name>shikimate</name>
        <dbReference type="ChEBI" id="CHEBI:36208"/>
    </ligand>
</feature>
<feature type="binding site" evidence="8">
    <location>
        <position position="218"/>
    </location>
    <ligand>
        <name>NADP(+)</name>
        <dbReference type="ChEBI" id="CHEBI:58349"/>
    </ligand>
</feature>
<accession>A0A0A8X026</accession>
<comment type="subunit">
    <text evidence="8">Homodimer.</text>
</comment>
<evidence type="ECO:0000259" key="10">
    <source>
        <dbReference type="Pfam" id="PF08501"/>
    </source>
</evidence>
<feature type="binding site" evidence="8">
    <location>
        <position position="248"/>
    </location>
    <ligand>
        <name>shikimate</name>
        <dbReference type="ChEBI" id="CHEBI:36208"/>
    </ligand>
</feature>
<dbReference type="Pfam" id="PF08501">
    <property type="entry name" value="Shikimate_dh_N"/>
    <property type="match status" value="1"/>
</dbReference>
<dbReference type="Pfam" id="PF18317">
    <property type="entry name" value="SDH_C"/>
    <property type="match status" value="1"/>
</dbReference>
<dbReference type="CDD" id="cd01065">
    <property type="entry name" value="NAD_bind_Shikimate_DH"/>
    <property type="match status" value="1"/>
</dbReference>
<dbReference type="STRING" id="1321606.SAMD00020551_1467"/>
<dbReference type="InterPro" id="IPR041121">
    <property type="entry name" value="SDH_C"/>
</dbReference>
<dbReference type="SUPFAM" id="SSF51735">
    <property type="entry name" value="NAD(P)-binding Rossmann-fold domains"/>
    <property type="match status" value="1"/>
</dbReference>
<dbReference type="EMBL" id="BASE01000030">
    <property type="protein sequence ID" value="GAM13325.1"/>
    <property type="molecule type" value="Genomic_DNA"/>
</dbReference>
<dbReference type="OrthoDB" id="9792692at2"/>
<feature type="binding site" evidence="8">
    <location>
        <begin position="150"/>
        <end position="155"/>
    </location>
    <ligand>
        <name>NADP(+)</name>
        <dbReference type="ChEBI" id="CHEBI:58349"/>
    </ligand>
</feature>
<comment type="pathway">
    <text evidence="1 8">Metabolic intermediate biosynthesis; chorismate biosynthesis; chorismate from D-erythrose 4-phosphate and phosphoenolpyruvate: step 4/7.</text>
</comment>
<dbReference type="NCBIfam" id="TIGR00507">
    <property type="entry name" value="aroE"/>
    <property type="match status" value="1"/>
</dbReference>
<evidence type="ECO:0000256" key="4">
    <source>
        <dbReference type="ARBA" id="ARBA00022857"/>
    </source>
</evidence>
<evidence type="ECO:0000256" key="6">
    <source>
        <dbReference type="ARBA" id="ARBA00023141"/>
    </source>
</evidence>
<feature type="binding site" evidence="8">
    <location>
        <position position="62"/>
    </location>
    <ligand>
        <name>shikimate</name>
        <dbReference type="ChEBI" id="CHEBI:36208"/>
    </ligand>
</feature>
<dbReference type="GO" id="GO:0004764">
    <property type="term" value="F:shikimate 3-dehydrogenase (NADP+) activity"/>
    <property type="evidence" value="ECO:0007669"/>
    <property type="project" value="UniProtKB-UniRule"/>
</dbReference>
<reference evidence="12 13" key="1">
    <citation type="submission" date="2013-06" db="EMBL/GenBank/DDBJ databases">
        <title>Whole genome shotgun sequence of Bacillus selenatarsenatis SF-1.</title>
        <authorList>
            <person name="Kuroda M."/>
            <person name="Sei K."/>
            <person name="Yamashita M."/>
            <person name="Ike M."/>
        </authorList>
    </citation>
    <scope>NUCLEOTIDE SEQUENCE [LARGE SCALE GENOMIC DNA]</scope>
    <source>
        <strain evidence="12 13">SF-1</strain>
    </source>
</reference>
<gene>
    <name evidence="8" type="primary">aroE</name>
    <name evidence="12" type="ORF">SAMD00020551_1467</name>
</gene>
<dbReference type="Gene3D" id="3.40.50.720">
    <property type="entry name" value="NAD(P)-binding Rossmann-like Domain"/>
    <property type="match status" value="1"/>
</dbReference>
<dbReference type="Proteomes" id="UP000031014">
    <property type="component" value="Unassembled WGS sequence"/>
</dbReference>
<evidence type="ECO:0000256" key="8">
    <source>
        <dbReference type="HAMAP-Rule" id="MF_00222"/>
    </source>
</evidence>
<dbReference type="RefSeq" id="WP_041965181.1">
    <property type="nucleotide sequence ID" value="NZ_BASE01000030.1"/>
</dbReference>
<evidence type="ECO:0000313" key="12">
    <source>
        <dbReference type="EMBL" id="GAM13325.1"/>
    </source>
</evidence>
<evidence type="ECO:0000256" key="7">
    <source>
        <dbReference type="ARBA" id="ARBA00049442"/>
    </source>
</evidence>
<dbReference type="InterPro" id="IPR046346">
    <property type="entry name" value="Aminoacid_DH-like_N_sf"/>
</dbReference>
<dbReference type="EC" id="1.1.1.25" evidence="2 8"/>
<feature type="binding site" evidence="8">
    <location>
        <position position="220"/>
    </location>
    <ligand>
        <name>shikimate</name>
        <dbReference type="ChEBI" id="CHEBI:36208"/>
    </ligand>
</feature>
<feature type="binding site" evidence="8">
    <location>
        <position position="87"/>
    </location>
    <ligand>
        <name>shikimate</name>
        <dbReference type="ChEBI" id="CHEBI:36208"/>
    </ligand>
</feature>
<sequence>MKKLFGVIGDPIAHSMSPAMHNDLFDLYGIDAVYLPFHVSKGNLEKAVKGLKALGVSGFNVTIPHKTDIISLLDKVDPLARAIGAVNTVKNENGLLVGYNTDGPGFVKGLEYMAADLGSRSALIIGAGGASRGIYFSMAQAGIERIDLYNRTPEKAEELVNSCPFKVESNVIGREAAEKSLAEYQLIIQTTSIGMVPDTESLPLSPENITRNTIVSDIIYNPLQTKFLKEAARMGAAVQNGVGMFVFQGALAFEIWTGIFPDVNRMEMNVLRNLGG</sequence>
<dbReference type="PANTHER" id="PTHR21089">
    <property type="entry name" value="SHIKIMATE DEHYDROGENASE"/>
    <property type="match status" value="1"/>
</dbReference>
<feature type="binding site" evidence="8">
    <location>
        <begin position="126"/>
        <end position="130"/>
    </location>
    <ligand>
        <name>NADP(+)</name>
        <dbReference type="ChEBI" id="CHEBI:58349"/>
    </ligand>
</feature>
<protein>
    <recommendedName>
        <fullName evidence="2 8">Shikimate dehydrogenase (NADP(+))</fullName>
        <shortName evidence="8">SDH</shortName>
        <ecNumber evidence="2 8">1.1.1.25</ecNumber>
    </recommendedName>
</protein>
<dbReference type="AlphaFoldDB" id="A0A0A8X026"/>
<evidence type="ECO:0000259" key="11">
    <source>
        <dbReference type="Pfam" id="PF18317"/>
    </source>
</evidence>
<comment type="function">
    <text evidence="8">Involved in the biosynthesis of the chorismate, which leads to the biosynthesis of aromatic amino acids. Catalyzes the reversible NADPH linked reduction of 3-dehydroshikimate (DHSA) to yield shikimate (SA).</text>
</comment>
<evidence type="ECO:0000256" key="2">
    <source>
        <dbReference type="ARBA" id="ARBA00012962"/>
    </source>
</evidence>
<dbReference type="SUPFAM" id="SSF53223">
    <property type="entry name" value="Aminoacid dehydrogenase-like, N-terminal domain"/>
    <property type="match status" value="1"/>
</dbReference>
<dbReference type="InterPro" id="IPR011342">
    <property type="entry name" value="Shikimate_DH"/>
</dbReference>
<dbReference type="GO" id="GO:0005829">
    <property type="term" value="C:cytosol"/>
    <property type="evidence" value="ECO:0007669"/>
    <property type="project" value="TreeGrafter"/>
</dbReference>
<feature type="binding site" evidence="8">
    <location>
        <begin position="15"/>
        <end position="17"/>
    </location>
    <ligand>
        <name>shikimate</name>
        <dbReference type="ChEBI" id="CHEBI:36208"/>
    </ligand>
</feature>
<dbReference type="GO" id="GO:0008652">
    <property type="term" value="P:amino acid biosynthetic process"/>
    <property type="evidence" value="ECO:0007669"/>
    <property type="project" value="UniProtKB-KW"/>
</dbReference>
<feature type="active site" description="Proton acceptor" evidence="8">
    <location>
        <position position="66"/>
    </location>
</feature>
<dbReference type="Pfam" id="PF01488">
    <property type="entry name" value="Shikimate_DH"/>
    <property type="match status" value="1"/>
</dbReference>
<feature type="domain" description="Quinate/shikimate 5-dehydrogenase/glutamyl-tRNA reductase" evidence="9">
    <location>
        <begin position="116"/>
        <end position="192"/>
    </location>
</feature>
<dbReference type="InterPro" id="IPR013708">
    <property type="entry name" value="Shikimate_DH-bd_N"/>
</dbReference>
<dbReference type="GO" id="GO:0009423">
    <property type="term" value="P:chorismate biosynthetic process"/>
    <property type="evidence" value="ECO:0007669"/>
    <property type="project" value="UniProtKB-UniRule"/>
</dbReference>
<keyword evidence="6 8" id="KW-0057">Aromatic amino acid biosynthesis</keyword>
<keyword evidence="4 8" id="KW-0521">NADP</keyword>
<comment type="caution">
    <text evidence="8">Lacks conserved residue(s) required for the propagation of feature annotation.</text>
</comment>
<comment type="similarity">
    <text evidence="8">Belongs to the shikimate dehydrogenase family.</text>
</comment>
<proteinExistence type="inferred from homology"/>
<evidence type="ECO:0000256" key="5">
    <source>
        <dbReference type="ARBA" id="ARBA00023002"/>
    </source>
</evidence>
<dbReference type="InterPro" id="IPR036291">
    <property type="entry name" value="NAD(P)-bd_dom_sf"/>
</dbReference>
<keyword evidence="3 8" id="KW-0028">Amino-acid biosynthesis</keyword>
<feature type="domain" description="SDH C-terminal" evidence="11">
    <location>
        <begin position="241"/>
        <end position="268"/>
    </location>
</feature>
<name>A0A0A8X026_MESS1</name>
<keyword evidence="13" id="KW-1185">Reference proteome</keyword>
<evidence type="ECO:0000259" key="9">
    <source>
        <dbReference type="Pfam" id="PF01488"/>
    </source>
</evidence>